<comment type="caution">
    <text evidence="1">The sequence shown here is derived from an EMBL/GenBank/DDBJ whole genome shotgun (WGS) entry which is preliminary data.</text>
</comment>
<protein>
    <submittedName>
        <fullName evidence="1">Uncharacterized protein</fullName>
    </submittedName>
</protein>
<keyword evidence="2" id="KW-1185">Reference proteome</keyword>
<proteinExistence type="predicted"/>
<gene>
    <name evidence="1" type="ORF">L2E82_41928</name>
</gene>
<dbReference type="Proteomes" id="UP001055811">
    <property type="component" value="Linkage Group LG08"/>
</dbReference>
<sequence length="482" mass="54198">MSDIFKNFAPVEEIGELVKVDHCQGEIPEDFPEGIYIRNGSNPLFGGLKSAISVFGKTDNVWVEGEGMLHALHFTKDAQGNWSFYYKNRFVETDTYNMESQRKKPAFLPVAEGDAPATLAGSFFNVMRFGQANKIYSNTNVFEHGGKHYSIAENYMPQEINLISLETYGNWNPSGVWSRPFTSHPKKAPETGELVAVGIDTTKPHCVVGVISADGKELVHKLDLQLDHCSLFHDIGVTKKCNILIDFMLTMRPERVMKGGQLFGYEREKDARIAVIPRYGDVDSIKWFNIEPCVIYHLMNTYEDGDEVVVRGCTANAAIIPGPVWGEDKFDWFSRGFNFKNVASNNWNDQKAIEDGMLFTSVREWRLNMKTLAVNERDVTGTEYSMDFPMINEDFTGLKHQYGYTQVIDSLASSKAGSAFVAKPEAVEEDDGWIVTFAHDEDSDTSYVLVVDAKNFGSEPVAKINLPQRVPYGHHGSFFSFT</sequence>
<organism evidence="1 2">
    <name type="scientific">Cichorium intybus</name>
    <name type="common">Chicory</name>
    <dbReference type="NCBI Taxonomy" id="13427"/>
    <lineage>
        <taxon>Eukaryota</taxon>
        <taxon>Viridiplantae</taxon>
        <taxon>Streptophyta</taxon>
        <taxon>Embryophyta</taxon>
        <taxon>Tracheophyta</taxon>
        <taxon>Spermatophyta</taxon>
        <taxon>Magnoliopsida</taxon>
        <taxon>eudicotyledons</taxon>
        <taxon>Gunneridae</taxon>
        <taxon>Pentapetalae</taxon>
        <taxon>asterids</taxon>
        <taxon>campanulids</taxon>
        <taxon>Asterales</taxon>
        <taxon>Asteraceae</taxon>
        <taxon>Cichorioideae</taxon>
        <taxon>Cichorieae</taxon>
        <taxon>Cichoriinae</taxon>
        <taxon>Cichorium</taxon>
    </lineage>
</organism>
<reference evidence="1 2" key="2">
    <citation type="journal article" date="2022" name="Mol. Ecol. Resour.">
        <title>The genomes of chicory, endive, great burdock and yacon provide insights into Asteraceae paleo-polyploidization history and plant inulin production.</title>
        <authorList>
            <person name="Fan W."/>
            <person name="Wang S."/>
            <person name="Wang H."/>
            <person name="Wang A."/>
            <person name="Jiang F."/>
            <person name="Liu H."/>
            <person name="Zhao H."/>
            <person name="Xu D."/>
            <person name="Zhang Y."/>
        </authorList>
    </citation>
    <scope>NUCLEOTIDE SEQUENCE [LARGE SCALE GENOMIC DNA]</scope>
    <source>
        <strain evidence="2">cv. Punajuju</strain>
        <tissue evidence="1">Leaves</tissue>
    </source>
</reference>
<evidence type="ECO:0000313" key="2">
    <source>
        <dbReference type="Proteomes" id="UP001055811"/>
    </source>
</evidence>
<evidence type="ECO:0000313" key="1">
    <source>
        <dbReference type="EMBL" id="KAI3698407.1"/>
    </source>
</evidence>
<accession>A0ACB8ZKA2</accession>
<name>A0ACB8ZKA2_CICIN</name>
<dbReference type="EMBL" id="CM042016">
    <property type="protein sequence ID" value="KAI3698407.1"/>
    <property type="molecule type" value="Genomic_DNA"/>
</dbReference>
<reference evidence="2" key="1">
    <citation type="journal article" date="2022" name="Mol. Ecol. Resour.">
        <title>The genomes of chicory, endive, great burdock and yacon provide insights into Asteraceae palaeo-polyploidization history and plant inulin production.</title>
        <authorList>
            <person name="Fan W."/>
            <person name="Wang S."/>
            <person name="Wang H."/>
            <person name="Wang A."/>
            <person name="Jiang F."/>
            <person name="Liu H."/>
            <person name="Zhao H."/>
            <person name="Xu D."/>
            <person name="Zhang Y."/>
        </authorList>
    </citation>
    <scope>NUCLEOTIDE SEQUENCE [LARGE SCALE GENOMIC DNA]</scope>
    <source>
        <strain evidence="2">cv. Punajuju</strain>
    </source>
</reference>